<keyword evidence="3" id="KW-0560">Oxidoreductase</keyword>
<gene>
    <name evidence="4" type="primary">cbiJ</name>
    <name evidence="4" type="synonym">cobK</name>
    <name evidence="4" type="ordered locus">CA_C1381</name>
</gene>
<evidence type="ECO:0000313" key="4">
    <source>
        <dbReference type="EMBL" id="AAK79349.1"/>
    </source>
</evidence>
<dbReference type="PANTHER" id="PTHR36925:SF1">
    <property type="entry name" value="COBALT-PRECORRIN-6A REDUCTASE"/>
    <property type="match status" value="1"/>
</dbReference>
<organism evidence="4 5">
    <name type="scientific">Clostridium acetobutylicum (strain ATCC 824 / DSM 792 / JCM 1419 / IAM 19013 / LMG 5710 / NBRC 13948 / NRRL B-527 / VKM B-1787 / 2291 / W)</name>
    <dbReference type="NCBI Taxonomy" id="272562"/>
    <lineage>
        <taxon>Bacteria</taxon>
        <taxon>Bacillati</taxon>
        <taxon>Bacillota</taxon>
        <taxon>Clostridia</taxon>
        <taxon>Eubacteriales</taxon>
        <taxon>Clostridiaceae</taxon>
        <taxon>Clostridium</taxon>
    </lineage>
</organism>
<dbReference type="OrthoDB" id="9780707at2"/>
<dbReference type="GeneID" id="44997886"/>
<dbReference type="AlphaFoldDB" id="Q97JA5"/>
<keyword evidence="5" id="KW-1185">Reference proteome</keyword>
<sequence length="262" mass="29931">MIALILGTSEGKVILKELNVFTSDILVSTTTSYGGELLKEYKYKKLNTQPLEEEELKKLLLENNVKLLVDASHPYASRISDNCIKICKDTHISYLRYERPSVAEKYKNNEKVIFVKDYEEIIERIKSTKSLNKKETVILNTTGGNNVEKFVKADINSRVVHRILPSLKVLENLFKLGVKVEDIVAIKGPIGLELNKGFIHQYDAKAIILKDSGKAGGTEEKIEAALEEDIYVFAIEREKKNYKQVFYTVHELVNYIKINKVY</sequence>
<dbReference type="PIR" id="B97070">
    <property type="entry name" value="B97070"/>
</dbReference>
<evidence type="ECO:0000256" key="2">
    <source>
        <dbReference type="ARBA" id="ARBA00022573"/>
    </source>
</evidence>
<dbReference type="eggNOG" id="COG2099">
    <property type="taxonomic scope" value="Bacteria"/>
</dbReference>
<proteinExistence type="predicted"/>
<dbReference type="NCBIfam" id="NF005970">
    <property type="entry name" value="PRK08057.1-4"/>
    <property type="match status" value="1"/>
</dbReference>
<dbReference type="NCBIfam" id="TIGR00715">
    <property type="entry name" value="precor6x_red"/>
    <property type="match status" value="1"/>
</dbReference>
<dbReference type="PROSITE" id="PS51014">
    <property type="entry name" value="COBK_CBIJ"/>
    <property type="match status" value="1"/>
</dbReference>
<dbReference type="PANTHER" id="PTHR36925">
    <property type="entry name" value="COBALT-PRECORRIN-6A REDUCTASE"/>
    <property type="match status" value="1"/>
</dbReference>
<dbReference type="KEGG" id="cac:CA_C1381"/>
<dbReference type="STRING" id="272562.CA_C1381"/>
<accession>Q97JA5</accession>
<dbReference type="Pfam" id="PF02571">
    <property type="entry name" value="CbiJ"/>
    <property type="match status" value="1"/>
</dbReference>
<comment type="pathway">
    <text evidence="1">Cofactor biosynthesis; adenosylcobalamin biosynthesis.</text>
</comment>
<protein>
    <submittedName>
        <fullName evidence="4">Precorrin-6x reductase</fullName>
    </submittedName>
</protein>
<evidence type="ECO:0000313" key="5">
    <source>
        <dbReference type="Proteomes" id="UP000000814"/>
    </source>
</evidence>
<dbReference type="Proteomes" id="UP000000814">
    <property type="component" value="Chromosome"/>
</dbReference>
<reference evidence="4 5" key="1">
    <citation type="journal article" date="2001" name="J. Bacteriol.">
        <title>Genome sequence and comparative analysis of the solvent-producing bacterium Clostridium acetobutylicum.</title>
        <authorList>
            <person name="Nolling J."/>
            <person name="Breton G."/>
            <person name="Omelchenko M.V."/>
            <person name="Makarova K.S."/>
            <person name="Zeng Q."/>
            <person name="Gibson R."/>
            <person name="Lee H.M."/>
            <person name="Dubois J."/>
            <person name="Qiu D."/>
            <person name="Hitti J."/>
            <person name="Wolf Y.I."/>
            <person name="Tatusov R.L."/>
            <person name="Sabathe F."/>
            <person name="Doucette-Stamm L."/>
            <person name="Soucaille P."/>
            <person name="Daly M.J."/>
            <person name="Bennett G.N."/>
            <person name="Koonin E.V."/>
            <person name="Smith D.R."/>
        </authorList>
    </citation>
    <scope>NUCLEOTIDE SEQUENCE [LARGE SCALE GENOMIC DNA]</scope>
    <source>
        <strain evidence="5">ATCC 824 / DSM 792 / JCM 1419 / LMG 5710 / VKM B-1787</strain>
    </source>
</reference>
<dbReference type="EMBL" id="AE001437">
    <property type="protein sequence ID" value="AAK79349.1"/>
    <property type="molecule type" value="Genomic_DNA"/>
</dbReference>
<dbReference type="InterPro" id="IPR003723">
    <property type="entry name" value="Precorrin-6x_reduct"/>
</dbReference>
<evidence type="ECO:0000256" key="3">
    <source>
        <dbReference type="ARBA" id="ARBA00023002"/>
    </source>
</evidence>
<name>Q97JA5_CLOAB</name>
<dbReference type="HOGENOM" id="CLU_068627_0_0_9"/>
<keyword evidence="2" id="KW-0169">Cobalamin biosynthesis</keyword>
<dbReference type="GO" id="GO:0016994">
    <property type="term" value="F:precorrin-6A reductase activity"/>
    <property type="evidence" value="ECO:0007669"/>
    <property type="project" value="InterPro"/>
</dbReference>
<dbReference type="UniPathway" id="UPA00148"/>
<dbReference type="RefSeq" id="WP_010964690.1">
    <property type="nucleotide sequence ID" value="NC_003030.1"/>
</dbReference>
<dbReference type="GO" id="GO:0009236">
    <property type="term" value="P:cobalamin biosynthetic process"/>
    <property type="evidence" value="ECO:0007669"/>
    <property type="project" value="UniProtKB-UniPathway"/>
</dbReference>
<evidence type="ECO:0000256" key="1">
    <source>
        <dbReference type="ARBA" id="ARBA00004953"/>
    </source>
</evidence>
<dbReference type="PATRIC" id="fig|272562.8.peg.1586"/>